<dbReference type="InterPro" id="IPR043129">
    <property type="entry name" value="ATPase_NBD"/>
</dbReference>
<dbReference type="PROSITE" id="PS01125">
    <property type="entry name" value="ROK"/>
    <property type="match status" value="1"/>
</dbReference>
<dbReference type="Gene3D" id="3.30.420.40">
    <property type="match status" value="2"/>
</dbReference>
<dbReference type="EMBL" id="BAABYW010000001">
    <property type="protein sequence ID" value="GAA6407903.1"/>
    <property type="molecule type" value="Genomic_DNA"/>
</dbReference>
<dbReference type="SUPFAM" id="SSF53067">
    <property type="entry name" value="Actin-like ATPase domain"/>
    <property type="match status" value="1"/>
</dbReference>
<comment type="caution">
    <text evidence="2">The sequence shown here is derived from an EMBL/GenBank/DDBJ whole genome shotgun (WGS) entry which is preliminary data.</text>
</comment>
<dbReference type="PANTHER" id="PTHR18964:SF149">
    <property type="entry name" value="BIFUNCTIONAL UDP-N-ACETYLGLUCOSAMINE 2-EPIMERASE_N-ACETYLMANNOSAMINE KINASE"/>
    <property type="match status" value="1"/>
</dbReference>
<dbReference type="Pfam" id="PF00480">
    <property type="entry name" value="ROK"/>
    <property type="match status" value="1"/>
</dbReference>
<dbReference type="InterPro" id="IPR049874">
    <property type="entry name" value="ROK_cs"/>
</dbReference>
<dbReference type="PANTHER" id="PTHR18964">
    <property type="entry name" value="ROK (REPRESSOR, ORF, KINASE) FAMILY"/>
    <property type="match status" value="1"/>
</dbReference>
<evidence type="ECO:0000256" key="1">
    <source>
        <dbReference type="ARBA" id="ARBA00006479"/>
    </source>
</evidence>
<organism evidence="2 3">
    <name type="scientific">Blautia hominis</name>
    <dbReference type="NCBI Taxonomy" id="2025493"/>
    <lineage>
        <taxon>Bacteria</taxon>
        <taxon>Bacillati</taxon>
        <taxon>Bacillota</taxon>
        <taxon>Clostridia</taxon>
        <taxon>Lachnospirales</taxon>
        <taxon>Lachnospiraceae</taxon>
        <taxon>Blautia</taxon>
    </lineage>
</organism>
<name>A0ABQ0B935_9FIRM</name>
<dbReference type="RefSeq" id="WP_104805245.1">
    <property type="nucleotide sequence ID" value="NZ_BAABYW010000001.1"/>
</dbReference>
<accession>A0ABQ0B935</accession>
<keyword evidence="3" id="KW-1185">Reference proteome</keyword>
<protein>
    <recommendedName>
        <fullName evidence="4">ROK family protein</fullName>
    </recommendedName>
</protein>
<dbReference type="CDD" id="cd23763">
    <property type="entry name" value="ASKHA_ATPase_ROK"/>
    <property type="match status" value="1"/>
</dbReference>
<proteinExistence type="inferred from homology"/>
<gene>
    <name evidence="2" type="ORF">K040078D81_20200</name>
</gene>
<reference evidence="2 3" key="1">
    <citation type="submission" date="2024-04" db="EMBL/GenBank/DDBJ databases">
        <title>Defined microbial consortia suppress multidrug-resistant proinflammatory Enterobacteriaceae via ecological control.</title>
        <authorList>
            <person name="Furuichi M."/>
            <person name="Kawaguchi T."/>
            <person name="Pust M."/>
            <person name="Yasuma K."/>
            <person name="Plichta D."/>
            <person name="Hasegawa N."/>
            <person name="Ohya T."/>
            <person name="Bhattarai S."/>
            <person name="Sasajima S."/>
            <person name="Aoto Y."/>
            <person name="Tuganbaev T."/>
            <person name="Yaginuma M."/>
            <person name="Ueda M."/>
            <person name="Okahashi N."/>
            <person name="Amafuji K."/>
            <person name="Kiridooshi Y."/>
            <person name="Sugita K."/>
            <person name="Strazar M."/>
            <person name="Skelly A."/>
            <person name="Suda W."/>
            <person name="Hattori M."/>
            <person name="Nakamoto N."/>
            <person name="Caballero S."/>
            <person name="Norman J."/>
            <person name="Olle B."/>
            <person name="Tanoue T."/>
            <person name="Arita M."/>
            <person name="Bucci V."/>
            <person name="Atarashi K."/>
            <person name="Xavier R."/>
            <person name="Honda K."/>
        </authorList>
    </citation>
    <scope>NUCLEOTIDE SEQUENCE [LARGE SCALE GENOMIC DNA]</scope>
    <source>
        <strain evidence="3">k04-0078-D8-1</strain>
    </source>
</reference>
<dbReference type="Proteomes" id="UP001600943">
    <property type="component" value="Unassembled WGS sequence"/>
</dbReference>
<evidence type="ECO:0000313" key="3">
    <source>
        <dbReference type="Proteomes" id="UP001600943"/>
    </source>
</evidence>
<comment type="similarity">
    <text evidence="1">Belongs to the ROK (NagC/XylR) family.</text>
</comment>
<evidence type="ECO:0008006" key="4">
    <source>
        <dbReference type="Google" id="ProtNLM"/>
    </source>
</evidence>
<sequence length="433" mass="49312">MAERIFDINNDNKDILNIIRCKPGIEKTVLAKEANIAFKTLANKLDFLFENNLVDLEPKLKINRSGFYSFGISIGGSHCKIAIIDAEYRVLPKEEFNEICDRYNVFNNDFFSNRENNSNYGYKYFETPDNRTTLEIYLNEILKDIIKLYDIAINQNSLPPIISIGVALTGSIDSSRQVIVRSHNIGYLKNISKEMLLKPENLNGLKERRIEFVIDHNAKAMATCEKFSLYHEDNLNYEYNKKKNVVCFYLGSGIGCGIILNNRLIRGCRNFSGELGHIQVPRYPELLEDSLPQEPCTCGAKGCIEHLIIHDVFDMDRESFQKATSDELSKRIEEWKNADGAAYERKMKILGYYIGWAVDAITKLLNPGLIIFSGKMTCFITKAWSYIKPTVGEMDYAMLDCQMILSKYAALAPSIGAAILSTFPADELIEWII</sequence>
<dbReference type="InterPro" id="IPR000600">
    <property type="entry name" value="ROK"/>
</dbReference>
<evidence type="ECO:0000313" key="2">
    <source>
        <dbReference type="EMBL" id="GAA6407903.1"/>
    </source>
</evidence>